<accession>F7XWZ8</accession>
<dbReference type="SUPFAM" id="SSF50486">
    <property type="entry name" value="FMT C-terminal domain-like"/>
    <property type="match status" value="1"/>
</dbReference>
<comment type="catalytic activity">
    <reaction evidence="5">
        <text>L-methionyl-tRNA(fMet) + (6R)-10-formyltetrahydrofolate = N-formyl-L-methionyl-tRNA(fMet) + (6S)-5,6,7,8-tetrahydrofolate + H(+)</text>
        <dbReference type="Rhea" id="RHEA:24380"/>
        <dbReference type="Rhea" id="RHEA-COMP:9952"/>
        <dbReference type="Rhea" id="RHEA-COMP:9953"/>
        <dbReference type="ChEBI" id="CHEBI:15378"/>
        <dbReference type="ChEBI" id="CHEBI:57453"/>
        <dbReference type="ChEBI" id="CHEBI:78530"/>
        <dbReference type="ChEBI" id="CHEBI:78844"/>
        <dbReference type="ChEBI" id="CHEBI:195366"/>
        <dbReference type="EC" id="2.1.2.9"/>
    </reaction>
</comment>
<comment type="function">
    <text evidence="5">Attaches a formyl group to the free amino group of methionyl-tRNA(fMet). The formyl group appears to play a dual role in the initiator identity of N-formylmethionyl-tRNA by promoting its recognition by IF2 and preventing the misappropriation of this tRNA by the elongation apparatus.</text>
</comment>
<dbReference type="InterPro" id="IPR005794">
    <property type="entry name" value="Fmt"/>
</dbReference>
<feature type="binding site" evidence="5">
    <location>
        <begin position="110"/>
        <end position="113"/>
    </location>
    <ligand>
        <name>(6S)-5,6,7,8-tetrahydrofolate</name>
        <dbReference type="ChEBI" id="CHEBI:57453"/>
    </ligand>
</feature>
<evidence type="ECO:0000256" key="5">
    <source>
        <dbReference type="HAMAP-Rule" id="MF_00182"/>
    </source>
</evidence>
<dbReference type="InterPro" id="IPR036477">
    <property type="entry name" value="Formyl_transf_N_sf"/>
</dbReference>
<evidence type="ECO:0000256" key="4">
    <source>
        <dbReference type="ARBA" id="ARBA00022917"/>
    </source>
</evidence>
<evidence type="ECO:0000256" key="2">
    <source>
        <dbReference type="ARBA" id="ARBA00012261"/>
    </source>
</evidence>
<dbReference type="Pfam" id="PF02911">
    <property type="entry name" value="Formyl_trans_C"/>
    <property type="match status" value="1"/>
</dbReference>
<dbReference type="AlphaFoldDB" id="F7XWZ8"/>
<evidence type="ECO:0000259" key="6">
    <source>
        <dbReference type="Pfam" id="PF00551"/>
    </source>
</evidence>
<dbReference type="GO" id="GO:0004479">
    <property type="term" value="F:methionyl-tRNA formyltransferase activity"/>
    <property type="evidence" value="ECO:0007669"/>
    <property type="project" value="UniProtKB-UniRule"/>
</dbReference>
<dbReference type="OrthoDB" id="9802815at2"/>
<dbReference type="Gene3D" id="3.40.50.12230">
    <property type="match status" value="1"/>
</dbReference>
<dbReference type="InterPro" id="IPR041711">
    <property type="entry name" value="Met-tRNA-FMT_N"/>
</dbReference>
<evidence type="ECO:0000313" key="9">
    <source>
        <dbReference type="Proteomes" id="UP000006639"/>
    </source>
</evidence>
<organism evidence="8 9">
    <name type="scientific">Midichloria mitochondrii (strain IricVA)</name>
    <dbReference type="NCBI Taxonomy" id="696127"/>
    <lineage>
        <taxon>Bacteria</taxon>
        <taxon>Pseudomonadati</taxon>
        <taxon>Pseudomonadota</taxon>
        <taxon>Alphaproteobacteria</taxon>
        <taxon>Rickettsiales</taxon>
        <taxon>Candidatus Midichloriaceae</taxon>
        <taxon>Candidatus Midichloria</taxon>
    </lineage>
</organism>
<dbReference type="InterPro" id="IPR005793">
    <property type="entry name" value="Formyl_trans_C"/>
</dbReference>
<evidence type="ECO:0000256" key="1">
    <source>
        <dbReference type="ARBA" id="ARBA00010699"/>
    </source>
</evidence>
<comment type="similarity">
    <text evidence="1 5">Belongs to the Fmt family.</text>
</comment>
<reference evidence="8 9" key="1">
    <citation type="journal article" date="2011" name="Mol. Biol. Evol.">
        <title>Phylogenomic evidence for the presence of a flagellum and cbb3 oxidase in the free-living mitochondrial ancestor.</title>
        <authorList>
            <person name="Sassera D."/>
            <person name="Lo N."/>
            <person name="Epis S."/>
            <person name="D'Auria G."/>
            <person name="Montagna M."/>
            <person name="Comandatore F."/>
            <person name="Horner D."/>
            <person name="Pereto J."/>
            <person name="Luciano A.M."/>
            <person name="Franciosi F."/>
            <person name="Ferri E."/>
            <person name="Crotti E."/>
            <person name="Bazzocchi C."/>
            <person name="Daffonchio D."/>
            <person name="Sacchi L."/>
            <person name="Moya A."/>
            <person name="Latorre A."/>
            <person name="Bandi C."/>
        </authorList>
    </citation>
    <scope>NUCLEOTIDE SEQUENCE [LARGE SCALE GENOMIC DNA]</scope>
    <source>
        <strain evidence="8 9">IricVA</strain>
    </source>
</reference>
<dbReference type="EC" id="2.1.2.9" evidence="2 5"/>
<dbReference type="RefSeq" id="WP_013951396.1">
    <property type="nucleotide sequence ID" value="NC_015722.1"/>
</dbReference>
<evidence type="ECO:0000259" key="7">
    <source>
        <dbReference type="Pfam" id="PF02911"/>
    </source>
</evidence>
<dbReference type="PANTHER" id="PTHR11138:SF5">
    <property type="entry name" value="METHIONYL-TRNA FORMYLTRANSFERASE, MITOCHONDRIAL"/>
    <property type="match status" value="1"/>
</dbReference>
<dbReference type="Proteomes" id="UP000006639">
    <property type="component" value="Chromosome"/>
</dbReference>
<dbReference type="PANTHER" id="PTHR11138">
    <property type="entry name" value="METHIONYL-TRNA FORMYLTRANSFERASE"/>
    <property type="match status" value="1"/>
</dbReference>
<protein>
    <recommendedName>
        <fullName evidence="2 5">Methionyl-tRNA formyltransferase</fullName>
        <ecNumber evidence="2 5">2.1.2.9</ecNumber>
    </recommendedName>
</protein>
<dbReference type="NCBIfam" id="TIGR00460">
    <property type="entry name" value="fmt"/>
    <property type="match status" value="1"/>
</dbReference>
<keyword evidence="3 5" id="KW-0808">Transferase</keyword>
<proteinExistence type="inferred from homology"/>
<feature type="domain" description="Formyl transferase C-terminal" evidence="7">
    <location>
        <begin position="204"/>
        <end position="304"/>
    </location>
</feature>
<name>F7XWZ8_MIDMI</name>
<dbReference type="Pfam" id="PF00551">
    <property type="entry name" value="Formyl_trans_N"/>
    <property type="match status" value="1"/>
</dbReference>
<dbReference type="InterPro" id="IPR044135">
    <property type="entry name" value="Met-tRNA-FMT_C"/>
</dbReference>
<dbReference type="SUPFAM" id="SSF53328">
    <property type="entry name" value="Formyltransferase"/>
    <property type="match status" value="1"/>
</dbReference>
<sequence length="313" mass="34639">MKVIFMGTPKFAVPALIKLLENPNFNVVGVYTKPPKASGRGMNLVKSPIQVLAEAHNIPVVTPKTLRDSEVLDKLKSFAADIIVVAAYGLILPTTVLETTEYGCIDIHPSDLPRWRGAAPIQRTIMAGDKQTAVCIMKMDEGLDTGDVILRHKIEIPKNITAAELENILANLGADKLLDALLLIKNDEATYEKQKEEGVTYANKIDRSEEKINWQRSAAEIIAQIRTFSPPYPGAYFVYNNEVVKVIDAVHINTTNSQQSTKVIPGLVMDNNLTIACGSEFIRPTLLQRPGRKMIHTEAFLRGFPIPKEVKVK</sequence>
<gene>
    <name evidence="5 8" type="primary">fmt</name>
    <name evidence="8" type="ordered locus">midi_00913</name>
</gene>
<dbReference type="EMBL" id="CP002130">
    <property type="protein sequence ID" value="AEI89197.1"/>
    <property type="molecule type" value="Genomic_DNA"/>
</dbReference>
<keyword evidence="4 5" id="KW-0648">Protein biosynthesis</keyword>
<dbReference type="KEGG" id="mmn:midi_00913"/>
<dbReference type="HAMAP" id="MF_00182">
    <property type="entry name" value="Formyl_trans"/>
    <property type="match status" value="1"/>
</dbReference>
<dbReference type="HOGENOM" id="CLU_033347_1_2_5"/>
<evidence type="ECO:0000313" key="8">
    <source>
        <dbReference type="EMBL" id="AEI89197.1"/>
    </source>
</evidence>
<evidence type="ECO:0000256" key="3">
    <source>
        <dbReference type="ARBA" id="ARBA00022679"/>
    </source>
</evidence>
<feature type="domain" description="Formyl transferase N-terminal" evidence="6">
    <location>
        <begin position="1"/>
        <end position="180"/>
    </location>
</feature>
<dbReference type="CDD" id="cd08646">
    <property type="entry name" value="FMT_core_Met-tRNA-FMT_N"/>
    <property type="match status" value="1"/>
</dbReference>
<dbReference type="GO" id="GO:0005829">
    <property type="term" value="C:cytosol"/>
    <property type="evidence" value="ECO:0007669"/>
    <property type="project" value="TreeGrafter"/>
</dbReference>
<dbReference type="InterPro" id="IPR002376">
    <property type="entry name" value="Formyl_transf_N"/>
</dbReference>
<keyword evidence="9" id="KW-1185">Reference proteome</keyword>
<dbReference type="STRING" id="696127.midi_00913"/>
<dbReference type="InterPro" id="IPR011034">
    <property type="entry name" value="Formyl_transferase-like_C_sf"/>
</dbReference>
<dbReference type="CDD" id="cd08704">
    <property type="entry name" value="Met_tRNA_FMT_C"/>
    <property type="match status" value="1"/>
</dbReference>